<evidence type="ECO:0000256" key="2">
    <source>
        <dbReference type="ARBA" id="ARBA00022692"/>
    </source>
</evidence>
<dbReference type="GO" id="GO:0046819">
    <property type="term" value="P:protein secretion by the type V secretion system"/>
    <property type="evidence" value="ECO:0007669"/>
    <property type="project" value="TreeGrafter"/>
</dbReference>
<keyword evidence="9" id="KW-1185">Reference proteome</keyword>
<keyword evidence="1" id="KW-0472">Membrane</keyword>
<dbReference type="AlphaFoldDB" id="A0A975TZQ9"/>
<dbReference type="InterPro" id="IPR013686">
    <property type="entry name" value="Polypept-transport_assoc_ShlB"/>
</dbReference>
<gene>
    <name evidence="8" type="ORF">KO353_09185</name>
</gene>
<accession>A0A975TZQ9</accession>
<dbReference type="InterPro" id="IPR005565">
    <property type="entry name" value="Hemolysn_activator_HlyB_C"/>
</dbReference>
<evidence type="ECO:0000313" key="8">
    <source>
        <dbReference type="EMBL" id="QXM23505.1"/>
    </source>
</evidence>
<dbReference type="GO" id="GO:0098046">
    <property type="term" value="C:type V protein secretion system complex"/>
    <property type="evidence" value="ECO:0007669"/>
    <property type="project" value="TreeGrafter"/>
</dbReference>
<dbReference type="GO" id="GO:0008320">
    <property type="term" value="F:protein transmembrane transporter activity"/>
    <property type="evidence" value="ECO:0007669"/>
    <property type="project" value="TreeGrafter"/>
</dbReference>
<dbReference type="KEGG" id="elio:KO353_09185"/>
<dbReference type="Proteomes" id="UP000694001">
    <property type="component" value="Chromosome"/>
</dbReference>
<feature type="chain" id="PRO_5036893680" description="Hemolysin activation/secretion protein" evidence="5">
    <location>
        <begin position="29"/>
        <end position="584"/>
    </location>
</feature>
<dbReference type="EMBL" id="CP076448">
    <property type="protein sequence ID" value="QXM23505.1"/>
    <property type="molecule type" value="Genomic_DNA"/>
</dbReference>
<evidence type="ECO:0000256" key="4">
    <source>
        <dbReference type="SAM" id="MobiDB-lite"/>
    </source>
</evidence>
<evidence type="ECO:0000256" key="5">
    <source>
        <dbReference type="SAM" id="SignalP"/>
    </source>
</evidence>
<evidence type="ECO:0000259" key="6">
    <source>
        <dbReference type="Pfam" id="PF03865"/>
    </source>
</evidence>
<dbReference type="RefSeq" id="WP_218284364.1">
    <property type="nucleotide sequence ID" value="NZ_CP076448.1"/>
</dbReference>
<dbReference type="Pfam" id="PF08479">
    <property type="entry name" value="POTRA_2"/>
    <property type="match status" value="1"/>
</dbReference>
<dbReference type="InterPro" id="IPR051544">
    <property type="entry name" value="TPS_OM_transporter"/>
</dbReference>
<dbReference type="Pfam" id="PF03865">
    <property type="entry name" value="ShlB"/>
    <property type="match status" value="1"/>
</dbReference>
<keyword evidence="1" id="KW-1134">Transmembrane beta strand</keyword>
<keyword evidence="5" id="KW-0732">Signal</keyword>
<proteinExistence type="predicted"/>
<evidence type="ECO:0000256" key="1">
    <source>
        <dbReference type="ARBA" id="ARBA00022452"/>
    </source>
</evidence>
<keyword evidence="2" id="KW-0812">Transmembrane</keyword>
<name>A0A975TZQ9_9PROT</name>
<feature type="compositionally biased region" description="Pro residues" evidence="4">
    <location>
        <begin position="48"/>
        <end position="66"/>
    </location>
</feature>
<reference evidence="8" key="1">
    <citation type="submission" date="2021-06" db="EMBL/GenBank/DDBJ databases">
        <title>Elioraea tepida, sp. nov., a moderately thermophilic aerobic anoxygenic phototrophic bacterium isolated from an alkaline siliceous hot spring mat community in Yellowstone National Park, WY, USA.</title>
        <authorList>
            <person name="Saini M.K."/>
            <person name="Yoshida S."/>
            <person name="Sebastian A."/>
            <person name="Hirose S."/>
            <person name="Hara E."/>
            <person name="Tamaki H."/>
            <person name="Soulier N.T."/>
            <person name="Albert I."/>
            <person name="Hanada S."/>
            <person name="Bryant D.A."/>
            <person name="Tank M."/>
        </authorList>
    </citation>
    <scope>NUCLEOTIDE SEQUENCE</scope>
    <source>
        <strain evidence="8">MS-P2</strain>
    </source>
</reference>
<organism evidence="8 9">
    <name type="scientific">Elioraea tepida</name>
    <dbReference type="NCBI Taxonomy" id="2843330"/>
    <lineage>
        <taxon>Bacteria</taxon>
        <taxon>Pseudomonadati</taxon>
        <taxon>Pseudomonadota</taxon>
        <taxon>Alphaproteobacteria</taxon>
        <taxon>Acetobacterales</taxon>
        <taxon>Elioraeaceae</taxon>
        <taxon>Elioraea</taxon>
    </lineage>
</organism>
<evidence type="ECO:0000313" key="9">
    <source>
        <dbReference type="Proteomes" id="UP000694001"/>
    </source>
</evidence>
<feature type="domain" description="Haemolysin activator HlyB C-terminal" evidence="6">
    <location>
        <begin position="217"/>
        <end position="541"/>
    </location>
</feature>
<sequence length="584" mass="62535">MTRRAIRGGPLRLLACAALLLPAAEAAAQAPPALLPGGVDPARAPREAPVPLPPAGVPAAPAPAPEPAVSRAPPGAEQVRFRLADLVLEGVTAYRPNELRPLYARFLGQEISVAELFAIAEAITDRYRADGYLISRALVPAQRIEAGVARIQVIEGHIAAVTVEPGNAVLQRRAERAVGSSRPLTLARLERALLLLNDLPGVAAHGVIEPLPDGPVGAARLAVTVERRRGWEGYVALDNRGSRYVGPWQASLGGSVSSLNTAYDRFTFRAIGAVPLRELRFLEVAYEAPIGADGLSLFGSTYVSQSEPGFTLAPLQTIGTSYGLSIGAAYPLIRTRAENLRLSLAFTPYVSENVLLGRLDLSPGYQDAIRPIRLGLTYDLADRWRGLTYLSVELSRGLDVLGASPENRPNPSRPGARTSFTKVRLEANRLQPLDWITQGLALFVAAQAQWSFDSPLVAFEQLGLGGARFGRGYDPAEISGDNGIAGLIELRYALDVGRGRVTFDRTLTLQPYVFYDAGIVTNVRSEFPARSLASTGVGLRLWLGEAFAASIELAKPLTRPVAAEVLAGGRGNEPRLYVSTVLRF</sequence>
<dbReference type="PANTHER" id="PTHR34597">
    <property type="entry name" value="SLR1661 PROTEIN"/>
    <property type="match status" value="1"/>
</dbReference>
<evidence type="ECO:0000259" key="7">
    <source>
        <dbReference type="Pfam" id="PF08479"/>
    </source>
</evidence>
<evidence type="ECO:0008006" key="10">
    <source>
        <dbReference type="Google" id="ProtNLM"/>
    </source>
</evidence>
<feature type="domain" description="Polypeptide-transport-associated ShlB-type" evidence="7">
    <location>
        <begin position="81"/>
        <end position="156"/>
    </location>
</feature>
<keyword evidence="3" id="KW-0998">Cell outer membrane</keyword>
<evidence type="ECO:0000256" key="3">
    <source>
        <dbReference type="ARBA" id="ARBA00023237"/>
    </source>
</evidence>
<feature type="region of interest" description="Disordered" evidence="4">
    <location>
        <begin position="38"/>
        <end position="74"/>
    </location>
</feature>
<protein>
    <recommendedName>
        <fullName evidence="10">Hemolysin activation/secretion protein</fullName>
    </recommendedName>
</protein>
<dbReference type="PANTHER" id="PTHR34597:SF6">
    <property type="entry name" value="BLR6126 PROTEIN"/>
    <property type="match status" value="1"/>
</dbReference>
<feature type="signal peptide" evidence="5">
    <location>
        <begin position="1"/>
        <end position="28"/>
    </location>
</feature>